<dbReference type="EMBL" id="CH477261">
    <property type="protein sequence ID" value="EAT45661.1"/>
    <property type="molecule type" value="Genomic_DNA"/>
</dbReference>
<dbReference type="AlphaFoldDB" id="A0A1S4F3T0"/>
<dbReference type="InterPro" id="IPR002213">
    <property type="entry name" value="UDP_glucos_trans"/>
</dbReference>
<dbReference type="FunFam" id="3.40.50.2000:FF:000021">
    <property type="entry name" value="UDP-glucuronosyltransferase"/>
    <property type="match status" value="1"/>
</dbReference>
<keyword evidence="4" id="KW-0472">Membrane</keyword>
<dbReference type="CDD" id="cd03784">
    <property type="entry name" value="GT1_Gtf-like"/>
    <property type="match status" value="1"/>
</dbReference>
<dbReference type="Proteomes" id="UP000682892">
    <property type="component" value="Chromosome 2"/>
</dbReference>
<accession>A0A1S4F3T0</accession>
<dbReference type="GO" id="GO:0008194">
    <property type="term" value="F:UDP-glycosyltransferase activity"/>
    <property type="evidence" value="ECO:0007669"/>
    <property type="project" value="InterPro"/>
</dbReference>
<name>A0A1S4F3T0_AEDAE</name>
<dbReference type="PANTHER" id="PTHR48043">
    <property type="entry name" value="EG:EG0003.4 PROTEIN-RELATED"/>
    <property type="match status" value="1"/>
</dbReference>
<keyword evidence="4" id="KW-0812">Transmembrane</keyword>
<evidence type="ECO:0000313" key="6">
    <source>
        <dbReference type="Proteomes" id="UP000682892"/>
    </source>
</evidence>
<dbReference type="HOGENOM" id="CLU_014184_6_0_1"/>
<evidence type="ECO:0000256" key="3">
    <source>
        <dbReference type="ARBA" id="ARBA00022679"/>
    </source>
</evidence>
<protein>
    <submittedName>
        <fullName evidence="5">AAEL003076-PA</fullName>
    </submittedName>
</protein>
<dbReference type="KEGG" id="aag:5576972"/>
<evidence type="ECO:0000313" key="5">
    <source>
        <dbReference type="EMBL" id="EAT45661.1"/>
    </source>
</evidence>
<keyword evidence="3" id="KW-0808">Transferase</keyword>
<dbReference type="PANTHER" id="PTHR48043:SF159">
    <property type="entry name" value="EG:EG0003.4 PROTEIN-RELATED"/>
    <property type="match status" value="1"/>
</dbReference>
<reference evidence="5" key="1">
    <citation type="submission" date="2005-10" db="EMBL/GenBank/DDBJ databases">
        <authorList>
            <person name="Loftus B.J."/>
            <person name="Nene V.M."/>
            <person name="Hannick L.I."/>
            <person name="Bidwell S."/>
            <person name="Haas B."/>
            <person name="Amedeo P."/>
            <person name="Orvis J."/>
            <person name="Wortman J.R."/>
            <person name="White O.R."/>
            <person name="Salzberg S."/>
            <person name="Shumway M."/>
            <person name="Koo H."/>
            <person name="Zhao Y."/>
            <person name="Holmes M."/>
            <person name="Miller J."/>
            <person name="Schatz M."/>
            <person name="Pop M."/>
            <person name="Pai G."/>
            <person name="Utterback T."/>
            <person name="Rogers Y.-H."/>
            <person name="Kravitz S."/>
            <person name="Fraser C.M."/>
        </authorList>
    </citation>
    <scope>NUCLEOTIDE SEQUENCE</scope>
    <source>
        <strain evidence="5">Liverpool</strain>
    </source>
</reference>
<sequence length="524" mass="60659">MDRIVKCVVLVCLVGVPLCKGINILCLMGVPSPSHHIWNRVLMEALASRGYNLTIVSPDVEKVQKPNLTYIHLEEVYHTIHDGDTAIDFYEMAQQNLVTSMFTFYEYAYSLCEGVMRSKGLDTILNYPDNFKFDLVLYDFTCGPCLMGLYDKFGQPPLIGVTAFNIPPYTVDFIGGHKYPAYIPYYTLTYDTDMTFFQRLENLFIYTVDYFYRNYYYIPKTDEMLRRMPVFRDGPYLGDLDRKMKLMLVNSHHSVDFPEPIPQNMIQVGGLQIIPPKPLSAEIEEFIKNSKKGAILFSLGTNVLSSDLGEERIEMFLEAIEKFPDYNFLWKFEADQTKYKIPKNLMMRKFLPQNDILANPRTKLFITHAGLLSTHEATWHGVPMVGIPFIADQYRNLEKSLRAGVAERLIVWTLTTDKIVQTVRKVLENPSYRTKMREKSALFRDQPEKPLERALWWIDWCLRHPEAETIQSPTLRLGLWKSELYDVKIFVILAAVAVFLGVKRVFSVLTGTNKSHIKHKKKVN</sequence>
<dbReference type="InterPro" id="IPR050271">
    <property type="entry name" value="UDP-glycosyltransferase"/>
</dbReference>
<evidence type="ECO:0000256" key="4">
    <source>
        <dbReference type="SAM" id="Phobius"/>
    </source>
</evidence>
<comment type="similarity">
    <text evidence="1">Belongs to the UDP-glycosyltransferase family.</text>
</comment>
<evidence type="ECO:0000256" key="2">
    <source>
        <dbReference type="ARBA" id="ARBA00022676"/>
    </source>
</evidence>
<dbReference type="OrthoDB" id="5835829at2759"/>
<proteinExistence type="inferred from homology"/>
<reference evidence="5" key="2">
    <citation type="journal article" date="2007" name="Science">
        <title>Genome sequence of Aedes aegypti, a major arbovirus vector.</title>
        <authorList>
            <person name="Nene V."/>
            <person name="Wortman J.R."/>
            <person name="Lawson D."/>
            <person name="Haas B."/>
            <person name="Kodira C."/>
            <person name="Tu Z.J."/>
            <person name="Loftus B."/>
            <person name="Xi Z."/>
            <person name="Megy K."/>
            <person name="Grabherr M."/>
            <person name="Ren Q."/>
            <person name="Zdobnov E.M."/>
            <person name="Lobo N.F."/>
            <person name="Campbell K.S."/>
            <person name="Brown S.E."/>
            <person name="Bonaldo M.F."/>
            <person name="Zhu J."/>
            <person name="Sinkins S.P."/>
            <person name="Hogenkamp D.G."/>
            <person name="Amedeo P."/>
            <person name="Arensburger P."/>
            <person name="Atkinson P.W."/>
            <person name="Bidwell S."/>
            <person name="Biedler J."/>
            <person name="Birney E."/>
            <person name="Bruggner R.V."/>
            <person name="Costas J."/>
            <person name="Coy M.R."/>
            <person name="Crabtree J."/>
            <person name="Crawford M."/>
            <person name="Debruyn B."/>
            <person name="Decaprio D."/>
            <person name="Eiglmeier K."/>
            <person name="Eisenstadt E."/>
            <person name="El-Dorry H."/>
            <person name="Gelbart W.M."/>
            <person name="Gomes S.L."/>
            <person name="Hammond M."/>
            <person name="Hannick L.I."/>
            <person name="Hogan J.R."/>
            <person name="Holmes M.H."/>
            <person name="Jaffe D."/>
            <person name="Johnston J.S."/>
            <person name="Kennedy R.C."/>
            <person name="Koo H."/>
            <person name="Kravitz S."/>
            <person name="Kriventseva E.V."/>
            <person name="Kulp D."/>
            <person name="Labutti K."/>
            <person name="Lee E."/>
            <person name="Li S."/>
            <person name="Lovin D.D."/>
            <person name="Mao C."/>
            <person name="Mauceli E."/>
            <person name="Menck C.F."/>
            <person name="Miller J.R."/>
            <person name="Montgomery P."/>
            <person name="Mori A."/>
            <person name="Nascimento A.L."/>
            <person name="Naveira H.F."/>
            <person name="Nusbaum C."/>
            <person name="O'leary S."/>
            <person name="Orvis J."/>
            <person name="Pertea M."/>
            <person name="Quesneville H."/>
            <person name="Reidenbach K.R."/>
            <person name="Rogers Y.H."/>
            <person name="Roth C.W."/>
            <person name="Schneider J.R."/>
            <person name="Schatz M."/>
            <person name="Shumway M."/>
            <person name="Stanke M."/>
            <person name="Stinson E.O."/>
            <person name="Tubio J.M."/>
            <person name="Vanzee J.P."/>
            <person name="Verjovski-Almeida S."/>
            <person name="Werner D."/>
            <person name="White O."/>
            <person name="Wyder S."/>
            <person name="Zeng Q."/>
            <person name="Zhao Q."/>
            <person name="Zhao Y."/>
            <person name="Hill C.A."/>
            <person name="Raikhel A.S."/>
            <person name="Soares M.B."/>
            <person name="Knudson D.L."/>
            <person name="Lee N.H."/>
            <person name="Galagan J."/>
            <person name="Salzberg S.L."/>
            <person name="Paulsen I.T."/>
            <person name="Dimopoulos G."/>
            <person name="Collins F.H."/>
            <person name="Birren B."/>
            <person name="Fraser-Liggett C.M."/>
            <person name="Severson D.W."/>
        </authorList>
    </citation>
    <scope>NUCLEOTIDE SEQUENCE [LARGE SCALE GENOMIC DNA]</scope>
    <source>
        <strain evidence="5">Liverpool</strain>
    </source>
</reference>
<dbReference type="Pfam" id="PF00201">
    <property type="entry name" value="UDPGT"/>
    <property type="match status" value="1"/>
</dbReference>
<reference evidence="5" key="3">
    <citation type="submission" date="2012-09" db="EMBL/GenBank/DDBJ databases">
        <authorList>
            <consortium name="VectorBase"/>
        </authorList>
    </citation>
    <scope>NUCLEOTIDE SEQUENCE</scope>
    <source>
        <strain evidence="5">Liverpool</strain>
    </source>
</reference>
<dbReference type="OMA" id="CLMGVPS"/>
<dbReference type="Gene3D" id="3.40.50.2000">
    <property type="entry name" value="Glycogen Phosphorylase B"/>
    <property type="match status" value="1"/>
</dbReference>
<feature type="transmembrane region" description="Helical" evidence="4">
    <location>
        <begin position="489"/>
        <end position="512"/>
    </location>
</feature>
<evidence type="ECO:0000256" key="1">
    <source>
        <dbReference type="ARBA" id="ARBA00009995"/>
    </source>
</evidence>
<keyword evidence="2" id="KW-0328">Glycosyltransferase</keyword>
<gene>
    <name evidence="5" type="ORF">AaeL_AAEL003076</name>
</gene>
<keyword evidence="4" id="KW-1133">Transmembrane helix</keyword>
<dbReference type="SUPFAM" id="SSF53756">
    <property type="entry name" value="UDP-Glycosyltransferase/glycogen phosphorylase"/>
    <property type="match status" value="1"/>
</dbReference>
<organism evidence="5 6">
    <name type="scientific">Aedes aegypti</name>
    <name type="common">Yellowfever mosquito</name>
    <name type="synonym">Culex aegypti</name>
    <dbReference type="NCBI Taxonomy" id="7159"/>
    <lineage>
        <taxon>Eukaryota</taxon>
        <taxon>Metazoa</taxon>
        <taxon>Ecdysozoa</taxon>
        <taxon>Arthropoda</taxon>
        <taxon>Hexapoda</taxon>
        <taxon>Insecta</taxon>
        <taxon>Pterygota</taxon>
        <taxon>Neoptera</taxon>
        <taxon>Endopterygota</taxon>
        <taxon>Diptera</taxon>
        <taxon>Nematocera</taxon>
        <taxon>Culicoidea</taxon>
        <taxon>Culicidae</taxon>
        <taxon>Culicinae</taxon>
        <taxon>Aedini</taxon>
        <taxon>Aedes</taxon>
        <taxon>Stegomyia</taxon>
    </lineage>
</organism>